<dbReference type="EMBL" id="HBHW01004966">
    <property type="protein sequence ID" value="CAE0035731.1"/>
    <property type="molecule type" value="Transcribed_RNA"/>
</dbReference>
<evidence type="ECO:0000313" key="2">
    <source>
        <dbReference type="EMBL" id="CAE0035719.1"/>
    </source>
</evidence>
<evidence type="ECO:0000313" key="3">
    <source>
        <dbReference type="EMBL" id="CAE0035731.1"/>
    </source>
</evidence>
<feature type="transmembrane region" description="Helical" evidence="1">
    <location>
        <begin position="70"/>
        <end position="98"/>
    </location>
</feature>
<sequence>MLKRVVQDLSPGVALRSAKEMVSGSSQYHNQHWLLHPKYPYYLLTVMFLVQSLLSGGRAQPAAENDMPPILGLVGLVYVIGSASLSCVCLAGAWPLIIKSARIYGILRLFYHRSPVMSIGVDRWVFFFYLTTLTGVIEPLITAAQGKRSQPSEIINTVGPIFCAFFNAACQSPQSIVLLTTVSIRKILRSALKATNIPSAPQIYKISSGVLSAATAIAAASPFLLKHVVKSIRIITNKGDWLTESQKLANIAVIVFSILSIIMPPELGKKPPRPTRQHQD</sequence>
<gene>
    <name evidence="2" type="ORF">RMAR00112_LOCUS3665</name>
    <name evidence="3" type="ORF">RMAR00112_LOCUS3677</name>
    <name evidence="4" type="ORF">RMAR00112_LOCUS3684</name>
    <name evidence="5" type="ORF">RMAR00112_LOCUS3692</name>
    <name evidence="6" type="ORF">RMAR00112_LOCUS3696</name>
</gene>
<dbReference type="EMBL" id="HBHW01004973">
    <property type="protein sequence ID" value="CAE0035738.1"/>
    <property type="molecule type" value="Transcribed_RNA"/>
</dbReference>
<dbReference type="EMBL" id="HBHW01004986">
    <property type="protein sequence ID" value="CAE0035750.1"/>
    <property type="molecule type" value="Transcribed_RNA"/>
</dbReference>
<keyword evidence="1" id="KW-1133">Transmembrane helix</keyword>
<protein>
    <submittedName>
        <fullName evidence="4">Uncharacterized protein</fullName>
    </submittedName>
</protein>
<dbReference type="AlphaFoldDB" id="A0A7S2ZCC6"/>
<accession>A0A7S2ZCC6</accession>
<feature type="transmembrane region" description="Helical" evidence="1">
    <location>
        <begin position="119"/>
        <end position="137"/>
    </location>
</feature>
<organism evidence="4">
    <name type="scientific">Rhodosorus marinus</name>
    <dbReference type="NCBI Taxonomy" id="101924"/>
    <lineage>
        <taxon>Eukaryota</taxon>
        <taxon>Rhodophyta</taxon>
        <taxon>Stylonematophyceae</taxon>
        <taxon>Stylonematales</taxon>
        <taxon>Stylonemataceae</taxon>
        <taxon>Rhodosorus</taxon>
    </lineage>
</organism>
<evidence type="ECO:0000313" key="4">
    <source>
        <dbReference type="EMBL" id="CAE0035738.1"/>
    </source>
</evidence>
<feature type="transmembrane region" description="Helical" evidence="1">
    <location>
        <begin position="203"/>
        <end position="225"/>
    </location>
</feature>
<evidence type="ECO:0000313" key="6">
    <source>
        <dbReference type="EMBL" id="CAE0035750.1"/>
    </source>
</evidence>
<feature type="transmembrane region" description="Helical" evidence="1">
    <location>
        <begin position="245"/>
        <end position="263"/>
    </location>
</feature>
<keyword evidence="1" id="KW-0812">Transmembrane</keyword>
<reference evidence="4" key="1">
    <citation type="submission" date="2021-01" db="EMBL/GenBank/DDBJ databases">
        <authorList>
            <person name="Corre E."/>
            <person name="Pelletier E."/>
            <person name="Niang G."/>
            <person name="Scheremetjew M."/>
            <person name="Finn R."/>
            <person name="Kale V."/>
            <person name="Holt S."/>
            <person name="Cochrane G."/>
            <person name="Meng A."/>
            <person name="Brown T."/>
            <person name="Cohen L."/>
        </authorList>
    </citation>
    <scope>NUCLEOTIDE SEQUENCE</scope>
    <source>
        <strain evidence="4">CCMP 769</strain>
    </source>
</reference>
<dbReference type="EMBL" id="HBHW01004953">
    <property type="protein sequence ID" value="CAE0035719.1"/>
    <property type="molecule type" value="Transcribed_RNA"/>
</dbReference>
<evidence type="ECO:0000313" key="5">
    <source>
        <dbReference type="EMBL" id="CAE0035746.1"/>
    </source>
</evidence>
<feature type="transmembrane region" description="Helical" evidence="1">
    <location>
        <begin position="39"/>
        <end position="58"/>
    </location>
</feature>
<keyword evidence="1" id="KW-0472">Membrane</keyword>
<dbReference type="EMBL" id="HBHW01004982">
    <property type="protein sequence ID" value="CAE0035746.1"/>
    <property type="molecule type" value="Transcribed_RNA"/>
</dbReference>
<name>A0A7S2ZCC6_9RHOD</name>
<proteinExistence type="predicted"/>
<evidence type="ECO:0000256" key="1">
    <source>
        <dbReference type="SAM" id="Phobius"/>
    </source>
</evidence>